<evidence type="ECO:0000259" key="1">
    <source>
        <dbReference type="Pfam" id="PF05916"/>
    </source>
</evidence>
<feature type="domain" description="GINS subunit" evidence="1">
    <location>
        <begin position="63"/>
        <end position="166"/>
    </location>
</feature>
<dbReference type="InterPro" id="IPR038437">
    <property type="entry name" value="GINS_Psf3_sf"/>
</dbReference>
<dbReference type="InterPro" id="IPR021151">
    <property type="entry name" value="GINS_A"/>
</dbReference>
<accession>A0A812F366</accession>
<dbReference type="Proteomes" id="UP000655759">
    <property type="component" value="Unassembled WGS sequence"/>
</dbReference>
<dbReference type="Gene3D" id="1.20.58.2050">
    <property type="match status" value="1"/>
</dbReference>
<dbReference type="EMBL" id="CAJNAQ010000005">
    <property type="protein sequence ID" value="CAE6493597.1"/>
    <property type="molecule type" value="Genomic_DNA"/>
</dbReference>
<evidence type="ECO:0000313" key="2">
    <source>
        <dbReference type="EMBL" id="CAE6493597.1"/>
    </source>
</evidence>
<dbReference type="Pfam" id="PF05916">
    <property type="entry name" value="Sld5"/>
    <property type="match status" value="1"/>
</dbReference>
<dbReference type="CDD" id="cd11714">
    <property type="entry name" value="GINS_A_archaea"/>
    <property type="match status" value="1"/>
</dbReference>
<proteinExistence type="predicted"/>
<reference evidence="2" key="1">
    <citation type="submission" date="2021-02" db="EMBL/GenBank/DDBJ databases">
        <authorList>
            <person name="Han P."/>
        </authorList>
    </citation>
    <scope>NUCLEOTIDE SEQUENCE</scope>
    <source>
        <strain evidence="2">Candidatus Nitrosotenuis uzonensis 5A</strain>
    </source>
</reference>
<gene>
    <name evidence="2" type="ORF">NUZ5A_50183</name>
</gene>
<sequence length="171" mass="19589">MLKINDLLQVYSIGYAIQDVKTVINHDFKINVSGIAIDGKQGEVLNLPRWIGQTLESENHAEIQEADMGVELTQSISKENFQGEELSHLEPDFYIKVAGYIQRQSEKEKDKLQSLLKMLIRRRLGKIIPRANSMELTADLAKKLSVEERALYNQIHKNSAEFMEQVFGEEK</sequence>
<comment type="caution">
    <text evidence="2">The sequence shown here is derived from an EMBL/GenBank/DDBJ whole genome shotgun (WGS) entry which is preliminary data.</text>
</comment>
<evidence type="ECO:0000313" key="3">
    <source>
        <dbReference type="Proteomes" id="UP000655759"/>
    </source>
</evidence>
<dbReference type="AlphaFoldDB" id="A0A812F366"/>
<name>A0A812F366_9ARCH</name>
<organism evidence="2 3">
    <name type="scientific">Candidatus Nitrosotenuis uzonensis</name>
    <dbReference type="NCBI Taxonomy" id="1407055"/>
    <lineage>
        <taxon>Archaea</taxon>
        <taxon>Nitrososphaerota</taxon>
        <taxon>Candidatus Nitrosotenuis</taxon>
    </lineage>
</organism>
<protein>
    <recommendedName>
        <fullName evidence="1">GINS subunit domain-containing protein</fullName>
    </recommendedName>
</protein>